<proteinExistence type="predicted"/>
<accession>G2QWL7</accession>
<dbReference type="KEGG" id="ttt:THITE_153729"/>
<protein>
    <submittedName>
        <fullName evidence="1">Uncharacterized protein</fullName>
    </submittedName>
</protein>
<sequence length="160" mass="16998">MVSALSSSAGYIRHLAPRCQGTAKSSASELELSGNFHFAYLALSNFGKCGTRCHGPGSSTHAAVTSLLAQPPTSPTQYRTCPLRPDLAPTPLAAAILILGRGPLKAATISMSRVAKQSSGTKAFEDGTFNFLSTPDGHFGLNWRTRIEVSMVEEEEEEEA</sequence>
<gene>
    <name evidence="1" type="ORF">THITE_153729</name>
</gene>
<name>G2QWL7_THETT</name>
<evidence type="ECO:0000313" key="1">
    <source>
        <dbReference type="EMBL" id="AEO62227.1"/>
    </source>
</evidence>
<evidence type="ECO:0000313" key="2">
    <source>
        <dbReference type="Proteomes" id="UP000008181"/>
    </source>
</evidence>
<dbReference type="GeneID" id="11521344"/>
<organism evidence="1 2">
    <name type="scientific">Thermothielavioides terrestris (strain ATCC 38088 / NRRL 8126)</name>
    <name type="common">Thielavia terrestris</name>
    <dbReference type="NCBI Taxonomy" id="578455"/>
    <lineage>
        <taxon>Eukaryota</taxon>
        <taxon>Fungi</taxon>
        <taxon>Dikarya</taxon>
        <taxon>Ascomycota</taxon>
        <taxon>Pezizomycotina</taxon>
        <taxon>Sordariomycetes</taxon>
        <taxon>Sordariomycetidae</taxon>
        <taxon>Sordariales</taxon>
        <taxon>Chaetomiaceae</taxon>
        <taxon>Thermothielavioides</taxon>
        <taxon>Thermothielavioides terrestris</taxon>
    </lineage>
</organism>
<reference evidence="1 2" key="1">
    <citation type="journal article" date="2011" name="Nat. Biotechnol.">
        <title>Comparative genomic analysis of the thermophilic biomass-degrading fungi Myceliophthora thermophila and Thielavia terrestris.</title>
        <authorList>
            <person name="Berka R.M."/>
            <person name="Grigoriev I.V."/>
            <person name="Otillar R."/>
            <person name="Salamov A."/>
            <person name="Grimwood J."/>
            <person name="Reid I."/>
            <person name="Ishmael N."/>
            <person name="John T."/>
            <person name="Darmond C."/>
            <person name="Moisan M.-C."/>
            <person name="Henrissat B."/>
            <person name="Coutinho P.M."/>
            <person name="Lombard V."/>
            <person name="Natvig D.O."/>
            <person name="Lindquist E."/>
            <person name="Schmutz J."/>
            <person name="Lucas S."/>
            <person name="Harris P."/>
            <person name="Powlowski J."/>
            <person name="Bellemare A."/>
            <person name="Taylor D."/>
            <person name="Butler G."/>
            <person name="de Vries R.P."/>
            <person name="Allijn I.E."/>
            <person name="van den Brink J."/>
            <person name="Ushinsky S."/>
            <person name="Storms R."/>
            <person name="Powell A.J."/>
            <person name="Paulsen I.T."/>
            <person name="Elbourne L.D.H."/>
            <person name="Baker S.E."/>
            <person name="Magnuson J."/>
            <person name="LaBoissiere S."/>
            <person name="Clutterbuck A.J."/>
            <person name="Martinez D."/>
            <person name="Wogulis M."/>
            <person name="de Leon A.L."/>
            <person name="Rey M.W."/>
            <person name="Tsang A."/>
        </authorList>
    </citation>
    <scope>NUCLEOTIDE SEQUENCE [LARGE SCALE GENOMIC DNA]</scope>
    <source>
        <strain evidence="2">ATCC 38088 / NRRL 8126</strain>
    </source>
</reference>
<dbReference type="AlphaFoldDB" id="G2QWL7"/>
<dbReference type="EMBL" id="CP003009">
    <property type="protein sequence ID" value="AEO62227.1"/>
    <property type="molecule type" value="Genomic_DNA"/>
</dbReference>
<dbReference type="Proteomes" id="UP000008181">
    <property type="component" value="Chromosome 1"/>
</dbReference>
<dbReference type="OrthoDB" id="10264306at2759"/>
<keyword evidence="2" id="KW-1185">Reference proteome</keyword>
<dbReference type="RefSeq" id="XP_003648563.1">
    <property type="nucleotide sequence ID" value="XM_003648515.1"/>
</dbReference>
<dbReference type="HOGENOM" id="CLU_1653353_0_0_1"/>